<evidence type="ECO:0008006" key="5">
    <source>
        <dbReference type="Google" id="ProtNLM"/>
    </source>
</evidence>
<dbReference type="RefSeq" id="WP_039679392.1">
    <property type="nucleotide sequence ID" value="NZ_JAWGXO010000001.1"/>
</dbReference>
<protein>
    <recommendedName>
        <fullName evidence="5">Copper transporter</fullName>
    </recommendedName>
</protein>
<keyword evidence="2" id="KW-0812">Transmembrane</keyword>
<dbReference type="GO" id="GO:0016020">
    <property type="term" value="C:membrane"/>
    <property type="evidence" value="ECO:0007669"/>
    <property type="project" value="InterPro"/>
</dbReference>
<keyword evidence="1" id="KW-0175">Coiled coil</keyword>
<dbReference type="Proteomes" id="UP000031189">
    <property type="component" value="Unassembled WGS sequence"/>
</dbReference>
<accession>A0A0B3VXC2</accession>
<evidence type="ECO:0000313" key="3">
    <source>
        <dbReference type="EMBL" id="KHS57473.1"/>
    </source>
</evidence>
<dbReference type="GO" id="GO:0055070">
    <property type="term" value="P:copper ion homeostasis"/>
    <property type="evidence" value="ECO:0007669"/>
    <property type="project" value="InterPro"/>
</dbReference>
<evidence type="ECO:0000256" key="1">
    <source>
        <dbReference type="SAM" id="Coils"/>
    </source>
</evidence>
<gene>
    <name evidence="3" type="ORF">QX51_08020</name>
</gene>
<keyword evidence="2" id="KW-0472">Membrane</keyword>
<dbReference type="EMBL" id="JWHR01000074">
    <property type="protein sequence ID" value="KHS57473.1"/>
    <property type="molecule type" value="Genomic_DNA"/>
</dbReference>
<dbReference type="InterPro" id="IPR021522">
    <property type="entry name" value="MctB"/>
</dbReference>
<dbReference type="STRING" id="1577792.QX51_08020"/>
<comment type="caution">
    <text evidence="3">The sequence shown here is derived from an EMBL/GenBank/DDBJ whole genome shotgun (WGS) entry which is preliminary data.</text>
</comment>
<dbReference type="AlphaFoldDB" id="A0A0B3VXC2"/>
<dbReference type="OrthoDB" id="2382049at2"/>
<organism evidence="3 4">
    <name type="scientific">Terrisporobacter othiniensis</name>
    <dbReference type="NCBI Taxonomy" id="1577792"/>
    <lineage>
        <taxon>Bacteria</taxon>
        <taxon>Bacillati</taxon>
        <taxon>Bacillota</taxon>
        <taxon>Clostridia</taxon>
        <taxon>Peptostreptococcales</taxon>
        <taxon>Peptostreptococcaceae</taxon>
        <taxon>Terrisporobacter</taxon>
    </lineage>
</organism>
<dbReference type="Pfam" id="PF11382">
    <property type="entry name" value="MctB"/>
    <property type="match status" value="1"/>
</dbReference>
<evidence type="ECO:0000313" key="4">
    <source>
        <dbReference type="Proteomes" id="UP000031189"/>
    </source>
</evidence>
<keyword evidence="4" id="KW-1185">Reference proteome</keyword>
<sequence length="293" mass="32756">MNINMKYYIVTIGAIFIALGVGILVGFNLNYDQALSKQQSEVLESFNTEFEDLKDKNKNLQAEIESLNGDIEATREYIDKNVDVLTADVLTDKNTGIILTSENHDYSEEIEKLITNANGKVSFNIVIKDNISDEEKLANLSKDLNKTFKSSQDVINYIISSLGSTKGYDQLYALEDLGVIKINNIDEKKYQDYDSVVLLGELTGKDAKVKFDAKEKLVLDGLKEENKYLVAVTQSDSNNEILKLYSENNISTIDNINEGMGKISLTTLLKNQNIVGNYGNSDLAKELIAYENN</sequence>
<proteinExistence type="predicted"/>
<name>A0A0B3VXC2_9FIRM</name>
<reference evidence="3 4" key="1">
    <citation type="submission" date="2014-12" db="EMBL/GenBank/DDBJ databases">
        <title>Draft genome sequence of Terrisporobacter sp. 08-306576, isolated from the blood culture of a bacteremia patient.</title>
        <authorList>
            <person name="Lund L.C."/>
            <person name="Sydenham T.V."/>
            <person name="Hogh S.V."/>
            <person name="Skov M.N."/>
            <person name="Kemp M."/>
            <person name="Justesen U.S."/>
        </authorList>
    </citation>
    <scope>NUCLEOTIDE SEQUENCE [LARGE SCALE GENOMIC DNA]</scope>
    <source>
        <strain evidence="3 4">08-306576</strain>
    </source>
</reference>
<feature type="coiled-coil region" evidence="1">
    <location>
        <begin position="43"/>
        <end position="77"/>
    </location>
</feature>
<evidence type="ECO:0000256" key="2">
    <source>
        <dbReference type="SAM" id="Phobius"/>
    </source>
</evidence>
<feature type="transmembrane region" description="Helical" evidence="2">
    <location>
        <begin position="7"/>
        <end position="29"/>
    </location>
</feature>
<keyword evidence="2" id="KW-1133">Transmembrane helix</keyword>